<evidence type="ECO:0000313" key="1">
    <source>
        <dbReference type="EMBL" id="AEV70299.1"/>
    </source>
</evidence>
<evidence type="ECO:0008006" key="3">
    <source>
        <dbReference type="Google" id="ProtNLM"/>
    </source>
</evidence>
<reference evidence="2" key="1">
    <citation type="submission" date="2011-12" db="EMBL/GenBank/DDBJ databases">
        <title>Complete sequence of Clostridium clariflavum DSM 19732.</title>
        <authorList>
            <consortium name="US DOE Joint Genome Institute"/>
            <person name="Lucas S."/>
            <person name="Han J."/>
            <person name="Lapidus A."/>
            <person name="Cheng J.-F."/>
            <person name="Goodwin L."/>
            <person name="Pitluck S."/>
            <person name="Peters L."/>
            <person name="Teshima H."/>
            <person name="Detter J.C."/>
            <person name="Han C."/>
            <person name="Tapia R."/>
            <person name="Land M."/>
            <person name="Hauser L."/>
            <person name="Kyrpides N."/>
            <person name="Ivanova N."/>
            <person name="Pagani I."/>
            <person name="Kitzmiller T."/>
            <person name="Lynd L."/>
            <person name="Izquierdo J."/>
            <person name="Woyke T."/>
        </authorList>
    </citation>
    <scope>NUCLEOTIDE SEQUENCE [LARGE SCALE GENOMIC DNA]</scope>
    <source>
        <strain evidence="2">DSM 19732 / NBRC 101661 / EBR45</strain>
    </source>
</reference>
<keyword evidence="2" id="KW-1185">Reference proteome</keyword>
<proteinExistence type="predicted"/>
<accession>G8M1S0</accession>
<reference evidence="1 2" key="2">
    <citation type="journal article" date="2012" name="Stand. Genomic Sci.">
        <title>Complete Genome Sequence of Clostridium clariflavum DSM 19732.</title>
        <authorList>
            <person name="Izquierdo J.A."/>
            <person name="Goodwin L."/>
            <person name="Davenport K.W."/>
            <person name="Teshima H."/>
            <person name="Bruce D."/>
            <person name="Detter C."/>
            <person name="Tapia R."/>
            <person name="Han S."/>
            <person name="Land M."/>
            <person name="Hauser L."/>
            <person name="Jeffries C.D."/>
            <person name="Han J."/>
            <person name="Pitluck S."/>
            <person name="Nolan M."/>
            <person name="Chen A."/>
            <person name="Huntemann M."/>
            <person name="Mavromatis K."/>
            <person name="Mikhailova N."/>
            <person name="Liolios K."/>
            <person name="Woyke T."/>
            <person name="Lynd L.R."/>
        </authorList>
    </citation>
    <scope>NUCLEOTIDE SEQUENCE [LARGE SCALE GENOMIC DNA]</scope>
    <source>
        <strain evidence="2">DSM 19732 / NBRC 101661 / EBR45</strain>
    </source>
</reference>
<organism evidence="1 2">
    <name type="scientific">Acetivibrio clariflavus (strain DSM 19732 / NBRC 101661 / EBR45)</name>
    <name type="common">Clostridium clariflavum</name>
    <dbReference type="NCBI Taxonomy" id="720554"/>
    <lineage>
        <taxon>Bacteria</taxon>
        <taxon>Bacillati</taxon>
        <taxon>Bacillota</taxon>
        <taxon>Clostridia</taxon>
        <taxon>Eubacteriales</taxon>
        <taxon>Oscillospiraceae</taxon>
        <taxon>Acetivibrio</taxon>
    </lineage>
</organism>
<sequence>MSIVSQKVKEENRFSLTVDNFFKMFSVGYLLKKSNAYKDKGIPCLTVFKVLFELVFTGKNLFMNYKAESFDIPFARDVAYRFLNSIHINWQRF</sequence>
<name>G8M1S0_ACECE</name>
<gene>
    <name evidence="1" type="ordered locus">Clocl_3851</name>
</gene>
<dbReference type="Proteomes" id="UP000005435">
    <property type="component" value="Chromosome"/>
</dbReference>
<dbReference type="eggNOG" id="COG3385">
    <property type="taxonomic scope" value="Bacteria"/>
</dbReference>
<dbReference type="EMBL" id="CP003065">
    <property type="protein sequence ID" value="AEV70299.1"/>
    <property type="molecule type" value="Genomic_DNA"/>
</dbReference>
<dbReference type="KEGG" id="ccl:Clocl_3851"/>
<evidence type="ECO:0000313" key="2">
    <source>
        <dbReference type="Proteomes" id="UP000005435"/>
    </source>
</evidence>
<dbReference type="HOGENOM" id="CLU_179235_0_0_9"/>
<protein>
    <recommendedName>
        <fullName evidence="3">Transposase</fullName>
    </recommendedName>
</protein>
<dbReference type="AlphaFoldDB" id="G8M1S0"/>